<accession>D5AWQ7</accession>
<dbReference type="Proteomes" id="UP000006931">
    <property type="component" value="Chromosome"/>
</dbReference>
<evidence type="ECO:0000313" key="1">
    <source>
        <dbReference type="EMBL" id="ADE29846.1"/>
    </source>
</evidence>
<proteinExistence type="predicted"/>
<evidence type="ECO:0000313" key="2">
    <source>
        <dbReference type="Proteomes" id="UP000006931"/>
    </source>
</evidence>
<name>D5AWQ7_RICPP</name>
<sequence>MNIIQLFCDIANFIKAKDFSLRDKVKINYSRKNDIKVIAYKFLGILKIITLNL</sequence>
<reference evidence="1 2" key="1">
    <citation type="journal article" date="2010" name="Genome Res.">
        <title>Genomic, proteomic, and transcriptomic analysis of virulent and avirulent Rickettsia prowazekii reveals its adaptive mutation capabilities.</title>
        <authorList>
            <person name="Bechah Y."/>
            <person name="El Karkouri K."/>
            <person name="Mediannikov O."/>
            <person name="Leroy Q."/>
            <person name="Pelletier N."/>
            <person name="Robert C."/>
            <person name="Medigue C."/>
            <person name="Mege J.L."/>
            <person name="Raoult D."/>
        </authorList>
    </citation>
    <scope>NUCLEOTIDE SEQUENCE [LARGE SCALE GENOMIC DNA]</scope>
    <source>
        <strain evidence="1 2">Rp22</strain>
    </source>
</reference>
<dbReference type="AlphaFoldDB" id="D5AWQ7"/>
<gene>
    <name evidence="1" type="ORF">rpr22_0344</name>
</gene>
<dbReference type="EMBL" id="CP001584">
    <property type="protein sequence ID" value="ADE29846.1"/>
    <property type="molecule type" value="Genomic_DNA"/>
</dbReference>
<organism evidence="1 2">
    <name type="scientific">Rickettsia prowazekii (strain Rp22)</name>
    <dbReference type="NCBI Taxonomy" id="449216"/>
    <lineage>
        <taxon>Bacteria</taxon>
        <taxon>Pseudomonadati</taxon>
        <taxon>Pseudomonadota</taxon>
        <taxon>Alphaproteobacteria</taxon>
        <taxon>Rickettsiales</taxon>
        <taxon>Rickettsiaceae</taxon>
        <taxon>Rickettsieae</taxon>
        <taxon>Rickettsia</taxon>
        <taxon>typhus group</taxon>
    </lineage>
</organism>
<protein>
    <submittedName>
        <fullName evidence="1">Uncharacterized protein</fullName>
    </submittedName>
</protein>
<dbReference type="HOGENOM" id="CLU_3065730_0_0_5"/>
<dbReference type="KEGG" id="rpq:rpr22_0344"/>